<organism evidence="2 3">
    <name type="scientific">Plesiomonas shigelloides</name>
    <name type="common">Aeromonas shigelloides</name>
    <dbReference type="NCBI Taxonomy" id="703"/>
    <lineage>
        <taxon>Bacteria</taxon>
        <taxon>Pseudomonadati</taxon>
        <taxon>Pseudomonadota</taxon>
        <taxon>Gammaproteobacteria</taxon>
        <taxon>Enterobacterales</taxon>
        <taxon>Enterobacteriaceae</taxon>
        <taxon>Plesiomonas</taxon>
    </lineage>
</organism>
<dbReference type="AlphaFoldDB" id="A0A8I2B394"/>
<dbReference type="Proteomes" id="UP000664658">
    <property type="component" value="Unassembled WGS sequence"/>
</dbReference>
<evidence type="ECO:0000313" key="3">
    <source>
        <dbReference type="Proteomes" id="UP000664658"/>
    </source>
</evidence>
<sequence>MAIHQRLIDILNLTSKLTKKPHQRLFTTGYTFYTKPPSLLDDLAKAMFTINDYHVFYYRQRSCHPTVALFIECFFQLKHIKLCNSYTDVHVTAQIADDFNAAIEKFIATVQSDWHQKRIANAIERNYRRNTVSLRHHIDSLFNIHTKLLFVRIDTHYTKQTSQFIDIEEAKNDREVFLREVKKRFNHLISYFWKVEYGVERGFHHHIMFIFNGSKLQNDISLGKQLGDLWVSLGKNQRTYYNCNADRQKYLDWGTYGIGAIHYMDIEKRNNLIDYVVNYQLKPDENLLAVIGMLHRSIGKMGLPKPSGYGGRPRRY</sequence>
<dbReference type="InterPro" id="IPR057271">
    <property type="entry name" value="YagK_YfjJ_C"/>
</dbReference>
<reference evidence="2" key="1">
    <citation type="submission" date="2021-03" db="EMBL/GenBank/DDBJ databases">
        <title>Plesiomonas shigelloides zfcc0051, isolated from zebrafish feces.</title>
        <authorList>
            <person name="Vanderhoek Z."/>
            <person name="Gaulke C."/>
        </authorList>
    </citation>
    <scope>NUCLEOTIDE SEQUENCE</scope>
    <source>
        <strain evidence="2">Zfcc0051</strain>
    </source>
</reference>
<evidence type="ECO:0000313" key="2">
    <source>
        <dbReference type="EMBL" id="MBO1106720.1"/>
    </source>
</evidence>
<accession>A0A8I2B394</accession>
<protein>
    <submittedName>
        <fullName evidence="2">Inovirus-type Gp2 protein</fullName>
    </submittedName>
</protein>
<proteinExistence type="predicted"/>
<dbReference type="RefSeq" id="WP_207541409.1">
    <property type="nucleotide sequence ID" value="NZ_JAFNAA010000001.1"/>
</dbReference>
<feature type="domain" description="YagK/YfjJ C-terminal" evidence="1">
    <location>
        <begin position="143"/>
        <end position="218"/>
    </location>
</feature>
<dbReference type="EMBL" id="JAFNAA010000001">
    <property type="protein sequence ID" value="MBO1106720.1"/>
    <property type="molecule type" value="Genomic_DNA"/>
</dbReference>
<evidence type="ECO:0000259" key="1">
    <source>
        <dbReference type="Pfam" id="PF11726"/>
    </source>
</evidence>
<dbReference type="Pfam" id="PF11726">
    <property type="entry name" value="YagK_YfjJ_C"/>
    <property type="match status" value="1"/>
</dbReference>
<comment type="caution">
    <text evidence="2">The sequence shown here is derived from an EMBL/GenBank/DDBJ whole genome shotgun (WGS) entry which is preliminary data.</text>
</comment>
<gene>
    <name evidence="2" type="ORF">J2R62_00535</name>
</gene>
<name>A0A8I2B394_PLESH</name>